<dbReference type="Proteomes" id="UP000821853">
    <property type="component" value="Chromosome 3"/>
</dbReference>
<evidence type="ECO:0000313" key="2">
    <source>
        <dbReference type="Proteomes" id="UP000821853"/>
    </source>
</evidence>
<accession>A0A9J6G3W3</accession>
<proteinExistence type="predicted"/>
<dbReference type="VEuPathDB" id="VectorBase:HLOH_047932"/>
<protein>
    <submittedName>
        <fullName evidence="1">Uncharacterized protein</fullName>
    </submittedName>
</protein>
<gene>
    <name evidence="1" type="ORF">HPB48_007211</name>
</gene>
<evidence type="ECO:0000313" key="1">
    <source>
        <dbReference type="EMBL" id="KAH9369433.1"/>
    </source>
</evidence>
<reference evidence="1 2" key="1">
    <citation type="journal article" date="2020" name="Cell">
        <title>Large-Scale Comparative Analyses of Tick Genomes Elucidate Their Genetic Diversity and Vector Capacities.</title>
        <authorList>
            <consortium name="Tick Genome and Microbiome Consortium (TIGMIC)"/>
            <person name="Jia N."/>
            <person name="Wang J."/>
            <person name="Shi W."/>
            <person name="Du L."/>
            <person name="Sun Y."/>
            <person name="Zhan W."/>
            <person name="Jiang J.F."/>
            <person name="Wang Q."/>
            <person name="Zhang B."/>
            <person name="Ji P."/>
            <person name="Bell-Sakyi L."/>
            <person name="Cui X.M."/>
            <person name="Yuan T.T."/>
            <person name="Jiang B.G."/>
            <person name="Yang W.F."/>
            <person name="Lam T.T."/>
            <person name="Chang Q.C."/>
            <person name="Ding S.J."/>
            <person name="Wang X.J."/>
            <person name="Zhu J.G."/>
            <person name="Ruan X.D."/>
            <person name="Zhao L."/>
            <person name="Wei J.T."/>
            <person name="Ye R.Z."/>
            <person name="Que T.C."/>
            <person name="Du C.H."/>
            <person name="Zhou Y.H."/>
            <person name="Cheng J.X."/>
            <person name="Dai P.F."/>
            <person name="Guo W.B."/>
            <person name="Han X.H."/>
            <person name="Huang E.J."/>
            <person name="Li L.F."/>
            <person name="Wei W."/>
            <person name="Gao Y.C."/>
            <person name="Liu J.Z."/>
            <person name="Shao H.Z."/>
            <person name="Wang X."/>
            <person name="Wang C.C."/>
            <person name="Yang T.C."/>
            <person name="Huo Q.B."/>
            <person name="Li W."/>
            <person name="Chen H.Y."/>
            <person name="Chen S.E."/>
            <person name="Zhou L.G."/>
            <person name="Ni X.B."/>
            <person name="Tian J.H."/>
            <person name="Sheng Y."/>
            <person name="Liu T."/>
            <person name="Pan Y.S."/>
            <person name="Xia L.Y."/>
            <person name="Li J."/>
            <person name="Zhao F."/>
            <person name="Cao W.C."/>
        </authorList>
    </citation>
    <scope>NUCLEOTIDE SEQUENCE [LARGE SCALE GENOMIC DNA]</scope>
    <source>
        <strain evidence="1">HaeL-2018</strain>
    </source>
</reference>
<keyword evidence="2" id="KW-1185">Reference proteome</keyword>
<comment type="caution">
    <text evidence="1">The sequence shown here is derived from an EMBL/GenBank/DDBJ whole genome shotgun (WGS) entry which is preliminary data.</text>
</comment>
<name>A0A9J6G3W3_HAELO</name>
<sequence>MALITPANKPVPRGVILEHAMLPFSLYRPTLPVCHEIGHRVDVCPNPYTVKCAVSGLSNPTKEHVSTRPVQWCTPHG</sequence>
<organism evidence="1 2">
    <name type="scientific">Haemaphysalis longicornis</name>
    <name type="common">Bush tick</name>
    <dbReference type="NCBI Taxonomy" id="44386"/>
    <lineage>
        <taxon>Eukaryota</taxon>
        <taxon>Metazoa</taxon>
        <taxon>Ecdysozoa</taxon>
        <taxon>Arthropoda</taxon>
        <taxon>Chelicerata</taxon>
        <taxon>Arachnida</taxon>
        <taxon>Acari</taxon>
        <taxon>Parasitiformes</taxon>
        <taxon>Ixodida</taxon>
        <taxon>Ixodoidea</taxon>
        <taxon>Ixodidae</taxon>
        <taxon>Haemaphysalinae</taxon>
        <taxon>Haemaphysalis</taxon>
    </lineage>
</organism>
<dbReference type="EMBL" id="JABSTR010000005">
    <property type="protein sequence ID" value="KAH9369433.1"/>
    <property type="molecule type" value="Genomic_DNA"/>
</dbReference>
<dbReference type="AlphaFoldDB" id="A0A9J6G3W3"/>